<accession>A1WZH5</accession>
<evidence type="ECO:0000313" key="5">
    <source>
        <dbReference type="Proteomes" id="UP000000647"/>
    </source>
</evidence>
<dbReference type="Gene3D" id="1.10.10.10">
    <property type="entry name" value="Winged helix-like DNA-binding domain superfamily/Winged helix DNA-binding domain"/>
    <property type="match status" value="1"/>
</dbReference>
<name>A1WZH5_HALHL</name>
<dbReference type="eggNOG" id="COG0758">
    <property type="taxonomic scope" value="Bacteria"/>
</dbReference>
<dbReference type="NCBIfam" id="TIGR00732">
    <property type="entry name" value="dprA"/>
    <property type="match status" value="1"/>
</dbReference>
<sequence length="388" mass="40461">MRPALTARHGIGSFTKDGEHDMDDDTLYALALARVPGVGPRTWSRLMAAFGGPAAVFRAGRSALRSLGLSAATESGILAPDWNAARTDADWLDGPGPRHLLRLAQPGYPRRLAEIPDPPPLLFVTGDPTTLHRPQVAIVGSRHATASGRDLARNLAGGLARAGIATTSGLATGIDAAAHRGALEAGGTTLAVVGTEPDQVYPARHQRLHAEITASGAVLGELPPGSGPLAAHFPRRNRIVSGLSLGVVVIQAGRHSGSLITARLAAEQGREVFAVPGSIHDPLARGCHALLRDGAKLLESIDDILKEFPGTVCEAPVNAPSESTSPAADPDEARILEALGHDPLTLDTLQQRSGLTLDRLSSILLTMELKGLLTAVPGGRYQRRGPEG</sequence>
<dbReference type="GO" id="GO:0009294">
    <property type="term" value="P:DNA-mediated transformation"/>
    <property type="evidence" value="ECO:0007669"/>
    <property type="project" value="InterPro"/>
</dbReference>
<dbReference type="PANTHER" id="PTHR43022">
    <property type="entry name" value="PROTEIN SMF"/>
    <property type="match status" value="1"/>
</dbReference>
<dbReference type="Pfam" id="PF21102">
    <property type="entry name" value="DprA_N"/>
    <property type="match status" value="1"/>
</dbReference>
<protein>
    <submittedName>
        <fullName evidence="4">DNA protecting protein DprA</fullName>
    </submittedName>
</protein>
<evidence type="ECO:0000259" key="2">
    <source>
        <dbReference type="Pfam" id="PF02481"/>
    </source>
</evidence>
<dbReference type="RefSeq" id="WP_011815109.1">
    <property type="nucleotide sequence ID" value="NC_008789.1"/>
</dbReference>
<dbReference type="InterPro" id="IPR041614">
    <property type="entry name" value="DprA_WH"/>
</dbReference>
<dbReference type="AlphaFoldDB" id="A1WZH5"/>
<comment type="similarity">
    <text evidence="1">Belongs to the DprA/Smf family.</text>
</comment>
<evidence type="ECO:0000256" key="1">
    <source>
        <dbReference type="ARBA" id="ARBA00006525"/>
    </source>
</evidence>
<keyword evidence="5" id="KW-1185">Reference proteome</keyword>
<evidence type="ECO:0000259" key="3">
    <source>
        <dbReference type="Pfam" id="PF17782"/>
    </source>
</evidence>
<dbReference type="Pfam" id="PF02481">
    <property type="entry name" value="DNA_processg_A"/>
    <property type="match status" value="1"/>
</dbReference>
<reference evidence="4 5" key="2">
    <citation type="journal article" date="2013" name="Stand. Genomic Sci.">
        <title>Complete genome sequence of Halorhodospira halophila SL1.</title>
        <authorList>
            <person name="Challacombe J.F."/>
            <person name="Majid S."/>
            <person name="Deole R."/>
            <person name="Brettin T.S."/>
            <person name="Bruce D."/>
            <person name="Delano S.F."/>
            <person name="Detter J.C."/>
            <person name="Gleasner C.D."/>
            <person name="Han C.S."/>
            <person name="Misra M."/>
            <person name="Reitenga K.G."/>
            <person name="Mikhailova N."/>
            <person name="Woyke T."/>
            <person name="Pitluck S."/>
            <person name="Nolan M."/>
            <person name="Land M.L."/>
            <person name="Saunders E."/>
            <person name="Tapia R."/>
            <person name="Lapidus A."/>
            <person name="Ivanova N."/>
            <person name="Hoff W.D."/>
        </authorList>
    </citation>
    <scope>NUCLEOTIDE SEQUENCE [LARGE SCALE GENOMIC DNA]</scope>
    <source>
        <strain evidence="5">DSM 244 / SL1</strain>
    </source>
</reference>
<dbReference type="InterPro" id="IPR010994">
    <property type="entry name" value="RuvA_2-like"/>
</dbReference>
<dbReference type="PANTHER" id="PTHR43022:SF1">
    <property type="entry name" value="PROTEIN SMF"/>
    <property type="match status" value="1"/>
</dbReference>
<dbReference type="InterPro" id="IPR036388">
    <property type="entry name" value="WH-like_DNA-bd_sf"/>
</dbReference>
<dbReference type="Pfam" id="PF17782">
    <property type="entry name" value="WHD_DprA"/>
    <property type="match status" value="1"/>
</dbReference>
<dbReference type="Gene3D" id="3.40.50.450">
    <property type="match status" value="1"/>
</dbReference>
<dbReference type="SUPFAM" id="SSF102405">
    <property type="entry name" value="MCP/YpsA-like"/>
    <property type="match status" value="1"/>
</dbReference>
<dbReference type="InterPro" id="IPR003488">
    <property type="entry name" value="DprA"/>
</dbReference>
<dbReference type="EMBL" id="CP000544">
    <property type="protein sequence ID" value="ABM63087.1"/>
    <property type="molecule type" value="Genomic_DNA"/>
</dbReference>
<reference evidence="5" key="1">
    <citation type="submission" date="2006-12" db="EMBL/GenBank/DDBJ databases">
        <title>Complete sequence of Halorhodospira halophila SL1.</title>
        <authorList>
            <consortium name="US DOE Joint Genome Institute"/>
            <person name="Copeland A."/>
            <person name="Lucas S."/>
            <person name="Lapidus A."/>
            <person name="Barry K."/>
            <person name="Detter J.C."/>
            <person name="Glavina del Rio T."/>
            <person name="Hammon N."/>
            <person name="Israni S."/>
            <person name="Dalin E."/>
            <person name="Tice H."/>
            <person name="Pitluck S."/>
            <person name="Saunders E."/>
            <person name="Brettin T."/>
            <person name="Bruce D."/>
            <person name="Han C."/>
            <person name="Tapia R."/>
            <person name="Schmutz J."/>
            <person name="Larimer F."/>
            <person name="Land M."/>
            <person name="Hauser L."/>
            <person name="Kyrpides N."/>
            <person name="Mikhailova N."/>
            <person name="Hoff W."/>
            <person name="Richardson P."/>
        </authorList>
    </citation>
    <scope>NUCLEOTIDE SEQUENCE [LARGE SCALE GENOMIC DNA]</scope>
    <source>
        <strain evidence="5">DSM 244 / SL1</strain>
    </source>
</reference>
<dbReference type="HOGENOM" id="CLU_029601_1_1_6"/>
<dbReference type="InterPro" id="IPR057666">
    <property type="entry name" value="DrpA_SLOG"/>
</dbReference>
<evidence type="ECO:0000313" key="4">
    <source>
        <dbReference type="EMBL" id="ABM63087.1"/>
    </source>
</evidence>
<dbReference type="STRING" id="349124.Hhal_2324"/>
<feature type="domain" description="Smf/DprA SLOG" evidence="2">
    <location>
        <begin position="101"/>
        <end position="308"/>
    </location>
</feature>
<feature type="domain" description="DprA winged helix" evidence="3">
    <location>
        <begin position="320"/>
        <end position="379"/>
    </location>
</feature>
<dbReference type="Proteomes" id="UP000000647">
    <property type="component" value="Chromosome"/>
</dbReference>
<dbReference type="KEGG" id="hha:Hhal_2324"/>
<proteinExistence type="inferred from homology"/>
<organism evidence="4 5">
    <name type="scientific">Halorhodospira halophila (strain DSM 244 / SL1)</name>
    <name type="common">Ectothiorhodospira halophila (strain DSM 244 / SL1)</name>
    <dbReference type="NCBI Taxonomy" id="349124"/>
    <lineage>
        <taxon>Bacteria</taxon>
        <taxon>Pseudomonadati</taxon>
        <taxon>Pseudomonadota</taxon>
        <taxon>Gammaproteobacteria</taxon>
        <taxon>Chromatiales</taxon>
        <taxon>Ectothiorhodospiraceae</taxon>
        <taxon>Halorhodospira</taxon>
    </lineage>
</organism>
<dbReference type="SUPFAM" id="SSF47781">
    <property type="entry name" value="RuvA domain 2-like"/>
    <property type="match status" value="1"/>
</dbReference>
<gene>
    <name evidence="4" type="ordered locus">Hhal_2324</name>
</gene>